<organism evidence="1 2">
    <name type="scientific">Gossypium raimondii</name>
    <name type="common">Peruvian cotton</name>
    <name type="synonym">Gossypium klotzschianum subsp. raimondii</name>
    <dbReference type="NCBI Taxonomy" id="29730"/>
    <lineage>
        <taxon>Eukaryota</taxon>
        <taxon>Viridiplantae</taxon>
        <taxon>Streptophyta</taxon>
        <taxon>Embryophyta</taxon>
        <taxon>Tracheophyta</taxon>
        <taxon>Spermatophyta</taxon>
        <taxon>Magnoliopsida</taxon>
        <taxon>eudicotyledons</taxon>
        <taxon>Gunneridae</taxon>
        <taxon>Pentapetalae</taxon>
        <taxon>rosids</taxon>
        <taxon>malvids</taxon>
        <taxon>Malvales</taxon>
        <taxon>Malvaceae</taxon>
        <taxon>Malvoideae</taxon>
        <taxon>Gossypium</taxon>
    </lineage>
</organism>
<reference evidence="1 2" key="1">
    <citation type="journal article" date="2019" name="Genome Biol. Evol.">
        <title>Insights into the evolution of the New World diploid cottons (Gossypium, subgenus Houzingenia) based on genome sequencing.</title>
        <authorList>
            <person name="Grover C.E."/>
            <person name="Arick M.A. 2nd"/>
            <person name="Thrash A."/>
            <person name="Conover J.L."/>
            <person name="Sanders W.S."/>
            <person name="Peterson D.G."/>
            <person name="Frelichowski J.E."/>
            <person name="Scheffler J.A."/>
            <person name="Scheffler B.E."/>
            <person name="Wendel J.F."/>
        </authorList>
    </citation>
    <scope>NUCLEOTIDE SEQUENCE [LARGE SCALE GENOMIC DNA]</scope>
    <source>
        <strain evidence="1">8</strain>
        <tissue evidence="1">Leaf</tissue>
    </source>
</reference>
<evidence type="ECO:0000313" key="2">
    <source>
        <dbReference type="Proteomes" id="UP000593578"/>
    </source>
</evidence>
<dbReference type="EMBL" id="JABEZZ010000003">
    <property type="protein sequence ID" value="MBA0582384.1"/>
    <property type="molecule type" value="Genomic_DNA"/>
</dbReference>
<comment type="caution">
    <text evidence="1">The sequence shown here is derived from an EMBL/GenBank/DDBJ whole genome shotgun (WGS) entry which is preliminary data.</text>
</comment>
<dbReference type="Proteomes" id="UP000593578">
    <property type="component" value="Unassembled WGS sequence"/>
</dbReference>
<protein>
    <submittedName>
        <fullName evidence="1">Uncharacterized protein</fullName>
    </submittedName>
</protein>
<evidence type="ECO:0000313" key="1">
    <source>
        <dbReference type="EMBL" id="MBA0582384.1"/>
    </source>
</evidence>
<name>A0A7J8NZU3_GOSRA</name>
<proteinExistence type="predicted"/>
<sequence>MCSVKPRVCCSQRVIVVSTSPWLFQI</sequence>
<gene>
    <name evidence="1" type="ORF">Gorai_024534</name>
</gene>
<dbReference type="AlphaFoldDB" id="A0A7J8NZU3"/>
<accession>A0A7J8NZU3</accession>